<gene>
    <name evidence="1" type="ORF">METZ01_LOCUS262363</name>
</gene>
<evidence type="ECO:0008006" key="2">
    <source>
        <dbReference type="Google" id="ProtNLM"/>
    </source>
</evidence>
<dbReference type="GO" id="GO:0005737">
    <property type="term" value="C:cytoplasm"/>
    <property type="evidence" value="ECO:0007669"/>
    <property type="project" value="InterPro"/>
</dbReference>
<name>A0A382JCX9_9ZZZZ</name>
<protein>
    <recommendedName>
        <fullName evidence="2">PABS domain-containing protein</fullName>
    </recommendedName>
</protein>
<dbReference type="InterPro" id="IPR029063">
    <property type="entry name" value="SAM-dependent_MTases_sf"/>
</dbReference>
<dbReference type="Gene3D" id="3.40.50.150">
    <property type="entry name" value="Vaccinia Virus protein VP39"/>
    <property type="match status" value="1"/>
</dbReference>
<accession>A0A382JCX9</accession>
<dbReference type="InterPro" id="IPR003682">
    <property type="entry name" value="rRNA_ssu_MeTfrase_G"/>
</dbReference>
<dbReference type="AlphaFoldDB" id="A0A382JCX9"/>
<sequence length="135" mass="14908">VLLDRSTARTSFLERAILDLGIEQWVEVLVGDAAAIAHQREHRGAYDGVFSRSFGSPATTAECAVGLLRTGGKLVASEPPNPSRDRWLQPILHSMGFGELVFIAGPPRFVAISLVRPSTDELPRNWNQLRKKPMF</sequence>
<dbReference type="SUPFAM" id="SSF53335">
    <property type="entry name" value="S-adenosyl-L-methionine-dependent methyltransferases"/>
    <property type="match status" value="1"/>
</dbReference>
<dbReference type="EMBL" id="UINC01073260">
    <property type="protein sequence ID" value="SVC09509.1"/>
    <property type="molecule type" value="Genomic_DNA"/>
</dbReference>
<dbReference type="Pfam" id="PF02527">
    <property type="entry name" value="GidB"/>
    <property type="match status" value="1"/>
</dbReference>
<proteinExistence type="predicted"/>
<reference evidence="1" key="1">
    <citation type="submission" date="2018-05" db="EMBL/GenBank/DDBJ databases">
        <authorList>
            <person name="Lanie J.A."/>
            <person name="Ng W.-L."/>
            <person name="Kazmierczak K.M."/>
            <person name="Andrzejewski T.M."/>
            <person name="Davidsen T.M."/>
            <person name="Wayne K.J."/>
            <person name="Tettelin H."/>
            <person name="Glass J.I."/>
            <person name="Rusch D."/>
            <person name="Podicherti R."/>
            <person name="Tsui H.-C.T."/>
            <person name="Winkler M.E."/>
        </authorList>
    </citation>
    <scope>NUCLEOTIDE SEQUENCE</scope>
</reference>
<dbReference type="GO" id="GO:0008649">
    <property type="term" value="F:rRNA methyltransferase activity"/>
    <property type="evidence" value="ECO:0007669"/>
    <property type="project" value="InterPro"/>
</dbReference>
<organism evidence="1">
    <name type="scientific">marine metagenome</name>
    <dbReference type="NCBI Taxonomy" id="408172"/>
    <lineage>
        <taxon>unclassified sequences</taxon>
        <taxon>metagenomes</taxon>
        <taxon>ecological metagenomes</taxon>
    </lineage>
</organism>
<evidence type="ECO:0000313" key="1">
    <source>
        <dbReference type="EMBL" id="SVC09509.1"/>
    </source>
</evidence>
<feature type="non-terminal residue" evidence="1">
    <location>
        <position position="1"/>
    </location>
</feature>